<dbReference type="EMBL" id="PYMB01000001">
    <property type="protein sequence ID" value="PSW15835.1"/>
    <property type="molecule type" value="Genomic_DNA"/>
</dbReference>
<evidence type="ECO:0000313" key="2">
    <source>
        <dbReference type="EMBL" id="PSW15835.1"/>
    </source>
</evidence>
<name>A0A2T3NJZ6_9GAMM</name>
<feature type="transmembrane region" description="Helical" evidence="1">
    <location>
        <begin position="106"/>
        <end position="127"/>
    </location>
</feature>
<keyword evidence="1" id="KW-1133">Transmembrane helix</keyword>
<dbReference type="AlphaFoldDB" id="A0A2T3NJZ6"/>
<proteinExistence type="predicted"/>
<comment type="caution">
    <text evidence="2">The sequence shown here is derived from an EMBL/GenBank/DDBJ whole genome shotgun (WGS) entry which is preliminary data.</text>
</comment>
<protein>
    <submittedName>
        <fullName evidence="2">Uncharacterized protein</fullName>
    </submittedName>
</protein>
<dbReference type="Proteomes" id="UP000241346">
    <property type="component" value="Unassembled WGS sequence"/>
</dbReference>
<gene>
    <name evidence="2" type="ORF">C9J01_02130</name>
</gene>
<feature type="transmembrane region" description="Helical" evidence="1">
    <location>
        <begin position="12"/>
        <end position="30"/>
    </location>
</feature>
<organism evidence="2 3">
    <name type="scientific">Photobacterium rosenbergii</name>
    <dbReference type="NCBI Taxonomy" id="294936"/>
    <lineage>
        <taxon>Bacteria</taxon>
        <taxon>Pseudomonadati</taxon>
        <taxon>Pseudomonadota</taxon>
        <taxon>Gammaproteobacteria</taxon>
        <taxon>Vibrionales</taxon>
        <taxon>Vibrionaceae</taxon>
        <taxon>Photobacterium</taxon>
    </lineage>
</organism>
<evidence type="ECO:0000256" key="1">
    <source>
        <dbReference type="SAM" id="Phobius"/>
    </source>
</evidence>
<evidence type="ECO:0000313" key="3">
    <source>
        <dbReference type="Proteomes" id="UP000241346"/>
    </source>
</evidence>
<keyword evidence="1" id="KW-0472">Membrane</keyword>
<accession>A0A2T3NJZ6</accession>
<keyword evidence="1" id="KW-0812">Transmembrane</keyword>
<reference evidence="2 3" key="1">
    <citation type="submission" date="2018-03" db="EMBL/GenBank/DDBJ databases">
        <title>Whole genome sequencing of Histamine producing bacteria.</title>
        <authorList>
            <person name="Butler K."/>
        </authorList>
    </citation>
    <scope>NUCLEOTIDE SEQUENCE [LARGE SCALE GENOMIC DNA]</scope>
    <source>
        <strain evidence="2 3">DSM 19138</strain>
    </source>
</reference>
<sequence length="150" mass="17301">MKTSLSLPKFITLFFGLSLVSLSTYISFLFQPGFEHSRFHLALVVESSEQRLGDEEEWYFSTLHKHEPIGWITISSPPTSQRHLELPQRSLPLESWSHSSARRLLVTHWVLVAMAIIAIPISAYKLVKTKHRLGGWKEANLQFRSIVQHH</sequence>
<dbReference type="RefSeq" id="WP_107296453.1">
    <property type="nucleotide sequence ID" value="NZ_PYMB01000001.1"/>
</dbReference>
<dbReference type="OrthoDB" id="5829480at2"/>